<dbReference type="GO" id="GO:0017056">
    <property type="term" value="F:structural constituent of nuclear pore"/>
    <property type="evidence" value="ECO:0007669"/>
    <property type="project" value="TreeGrafter"/>
</dbReference>
<evidence type="ECO:0000313" key="10">
    <source>
        <dbReference type="EMBL" id="SPP75649.1"/>
    </source>
</evidence>
<comment type="similarity">
    <text evidence="2 9">Belongs to the nucleoporin Nup85 family.</text>
</comment>
<keyword evidence="11" id="KW-1185">Reference proteome</keyword>
<sequence length="669" mass="77209">MNDNIVSTFELGDVLATRCGNTLTGVFVPGSKIAISAYRHVKWNSRDAPTETAGQDPVLIYLAQETTLFEEPVLRSLLAESNVTFATLQELGLKASRAEYLRVSLAYRSLVRACLERLDHAKKTPEVQSDEDRLQRISETIIVFYAAECLWHLFEILYMQQNQHVVPQLLDWARFYAPQIEDRATDFFLMEAGASENDDYWDVLKSLVMVGALDVTRAILVQNRKASQPAFKAAELILTSMPVYQEGVPLKKFHSQWEHWHVDAERKIQANTFGSEPELEELLQLVTGNNEKWDAGIQESSEWYEFLPGYLLYTKPTCKPFELKIAAANWLNRWTLLHPDRQLNNMDRMISQLMEHDLRLFIYDTQKINDTHWLTTHLIDLIYHSGELKGYFEQNNIDLPALRHSMIYEYGSYLMSTRSLWQLGVDYLDCCKQEGKAAMELLLPRIPLRSDRHALKLMSVARQRGLVDVEQEICKVLSRQSFDDRRYGSALEWAIRSKDVLLVTGIADFILKNYSKTGNMLCPDVIVSIGSRMFISPRLVFLSKYFEFYKLYRKRDFLSAVELLVNLLDSKITPDYFWPSLLIDTVPLLESNDPKIFSKETVAILHHLETELVPIIERNTDKLGNKNAESVLKDYRVENVDEILNIMRLACARNLARALVIENTHSIYN</sequence>
<evidence type="ECO:0000256" key="8">
    <source>
        <dbReference type="ARBA" id="ARBA00023242"/>
    </source>
</evidence>
<reference evidence="11" key="1">
    <citation type="submission" date="2018-01" db="EMBL/GenBank/DDBJ databases">
        <authorList>
            <person name="Alioto T."/>
            <person name="Alioto T."/>
        </authorList>
    </citation>
    <scope>NUCLEOTIDE SEQUENCE [LARGE SCALE GENOMIC DNA]</scope>
</reference>
<keyword evidence="7 9" id="KW-0906">Nuclear pore complex</keyword>
<dbReference type="OMA" id="ELMEWLN"/>
<dbReference type="STRING" id="7266.A0A3B0JPS5"/>
<evidence type="ECO:0000256" key="2">
    <source>
        <dbReference type="ARBA" id="ARBA00005573"/>
    </source>
</evidence>
<evidence type="ECO:0000256" key="3">
    <source>
        <dbReference type="ARBA" id="ARBA00022448"/>
    </source>
</evidence>
<dbReference type="GO" id="GO:0006406">
    <property type="term" value="P:mRNA export from nucleus"/>
    <property type="evidence" value="ECO:0007669"/>
    <property type="project" value="TreeGrafter"/>
</dbReference>
<keyword evidence="5 9" id="KW-0653">Protein transport</keyword>
<evidence type="ECO:0000256" key="7">
    <source>
        <dbReference type="ARBA" id="ARBA00023132"/>
    </source>
</evidence>
<dbReference type="Pfam" id="PF07575">
    <property type="entry name" value="Nucleopor_Nup85"/>
    <property type="match status" value="1"/>
</dbReference>
<dbReference type="GO" id="GO:0045893">
    <property type="term" value="P:positive regulation of DNA-templated transcription"/>
    <property type="evidence" value="ECO:0007669"/>
    <property type="project" value="TreeGrafter"/>
</dbReference>
<dbReference type="GO" id="GO:0031080">
    <property type="term" value="C:nuclear pore outer ring"/>
    <property type="evidence" value="ECO:0007669"/>
    <property type="project" value="TreeGrafter"/>
</dbReference>
<dbReference type="AlphaFoldDB" id="A0A3B0JPS5"/>
<dbReference type="InterPro" id="IPR011502">
    <property type="entry name" value="Nucleoporin_Nup85"/>
</dbReference>
<accession>A0A3B0JPS5</accession>
<protein>
    <recommendedName>
        <fullName evidence="9">Nuclear pore complex protein Nup75</fullName>
    </recommendedName>
    <alternativeName>
        <fullName evidence="9">Nucleoporin Nup85</fullName>
    </alternativeName>
</protein>
<evidence type="ECO:0000256" key="4">
    <source>
        <dbReference type="ARBA" id="ARBA00022816"/>
    </source>
</evidence>
<comment type="function">
    <text evidence="9">Functions as a component of the nuclear pore complex (NPC).</text>
</comment>
<proteinExistence type="inferred from homology"/>
<dbReference type="PANTHER" id="PTHR13373:SF21">
    <property type="entry name" value="NUCLEAR PORE COMPLEX PROTEIN NUP85"/>
    <property type="match status" value="1"/>
</dbReference>
<dbReference type="Proteomes" id="UP000268350">
    <property type="component" value="Unassembled WGS sequence"/>
</dbReference>
<organism evidence="10 11">
    <name type="scientific">Drosophila guanche</name>
    <name type="common">Fruit fly</name>
    <dbReference type="NCBI Taxonomy" id="7266"/>
    <lineage>
        <taxon>Eukaryota</taxon>
        <taxon>Metazoa</taxon>
        <taxon>Ecdysozoa</taxon>
        <taxon>Arthropoda</taxon>
        <taxon>Hexapoda</taxon>
        <taxon>Insecta</taxon>
        <taxon>Pterygota</taxon>
        <taxon>Neoptera</taxon>
        <taxon>Endopterygota</taxon>
        <taxon>Diptera</taxon>
        <taxon>Brachycera</taxon>
        <taxon>Muscomorpha</taxon>
        <taxon>Ephydroidea</taxon>
        <taxon>Drosophilidae</taxon>
        <taxon>Drosophila</taxon>
        <taxon>Sophophora</taxon>
    </lineage>
</organism>
<comment type="subunit">
    <text evidence="9">Component of the nuclear pore complex (NPC).</text>
</comment>
<keyword evidence="9" id="KW-0472">Membrane</keyword>
<dbReference type="EMBL" id="OUUW01000001">
    <property type="protein sequence ID" value="SPP75649.1"/>
    <property type="molecule type" value="Genomic_DNA"/>
</dbReference>
<evidence type="ECO:0000256" key="6">
    <source>
        <dbReference type="ARBA" id="ARBA00023010"/>
    </source>
</evidence>
<keyword evidence="6 9" id="KW-0811">Translocation</keyword>
<keyword evidence="3 9" id="KW-0813">Transport</keyword>
<comment type="subcellular location">
    <subcellularLocation>
        <location evidence="1 9">Nucleus</location>
        <location evidence="1 9">Nuclear pore complex</location>
    </subcellularLocation>
</comment>
<evidence type="ECO:0000313" key="11">
    <source>
        <dbReference type="Proteomes" id="UP000268350"/>
    </source>
</evidence>
<dbReference type="GO" id="GO:0031965">
    <property type="term" value="C:nuclear membrane"/>
    <property type="evidence" value="ECO:0007669"/>
    <property type="project" value="UniProtKB-UniRule"/>
</dbReference>
<evidence type="ECO:0000256" key="5">
    <source>
        <dbReference type="ARBA" id="ARBA00022927"/>
    </source>
</evidence>
<name>A0A3B0JPS5_DROGU</name>
<gene>
    <name evidence="10" type="ORF">DGUA_6G003493</name>
</gene>
<dbReference type="PANTHER" id="PTHR13373">
    <property type="entry name" value="FROUNT PROTEIN-RELATED"/>
    <property type="match status" value="1"/>
</dbReference>
<keyword evidence="8 9" id="KW-0539">Nucleus</keyword>
<dbReference type="OrthoDB" id="17644at2759"/>
<evidence type="ECO:0000256" key="9">
    <source>
        <dbReference type="RuleBase" id="RU365073"/>
    </source>
</evidence>
<keyword evidence="4 9" id="KW-0509">mRNA transport</keyword>
<dbReference type="GO" id="GO:0006606">
    <property type="term" value="P:protein import into nucleus"/>
    <property type="evidence" value="ECO:0007669"/>
    <property type="project" value="TreeGrafter"/>
</dbReference>
<evidence type="ECO:0000256" key="1">
    <source>
        <dbReference type="ARBA" id="ARBA00004567"/>
    </source>
</evidence>